<name>A0A4C1V751_EUMVA</name>
<dbReference type="AlphaFoldDB" id="A0A4C1V751"/>
<dbReference type="GO" id="GO:0005667">
    <property type="term" value="C:transcription regulator complex"/>
    <property type="evidence" value="ECO:0007669"/>
    <property type="project" value="TreeGrafter"/>
</dbReference>
<feature type="domain" description="Mediator complex subunit Med25 PTOV" evidence="2">
    <location>
        <begin position="53"/>
        <end position="196"/>
    </location>
</feature>
<organism evidence="3 4">
    <name type="scientific">Eumeta variegata</name>
    <name type="common">Bagworm moth</name>
    <name type="synonym">Eumeta japonica</name>
    <dbReference type="NCBI Taxonomy" id="151549"/>
    <lineage>
        <taxon>Eukaryota</taxon>
        <taxon>Metazoa</taxon>
        <taxon>Ecdysozoa</taxon>
        <taxon>Arthropoda</taxon>
        <taxon>Hexapoda</taxon>
        <taxon>Insecta</taxon>
        <taxon>Pterygota</taxon>
        <taxon>Neoptera</taxon>
        <taxon>Endopterygota</taxon>
        <taxon>Lepidoptera</taxon>
        <taxon>Glossata</taxon>
        <taxon>Ditrysia</taxon>
        <taxon>Tineoidea</taxon>
        <taxon>Psychidae</taxon>
        <taxon>Oiketicinae</taxon>
        <taxon>Eumeta</taxon>
    </lineage>
</organism>
<dbReference type="OrthoDB" id="7690434at2759"/>
<feature type="region of interest" description="Disordered" evidence="1">
    <location>
        <begin position="1"/>
        <end position="51"/>
    </location>
</feature>
<dbReference type="GO" id="GO:0016592">
    <property type="term" value="C:mediator complex"/>
    <property type="evidence" value="ECO:0007669"/>
    <property type="project" value="TreeGrafter"/>
</dbReference>
<accession>A0A4C1V751</accession>
<protein>
    <submittedName>
        <fullName evidence="3">Mediator of RNA polymerase II transcription subunit 25</fullName>
    </submittedName>
</protein>
<feature type="compositionally biased region" description="Low complexity" evidence="1">
    <location>
        <begin position="20"/>
        <end position="45"/>
    </location>
</feature>
<dbReference type="PANTHER" id="PTHR12433">
    <property type="entry name" value="MEDIATOR OF RNA POLYMERASE II TRANSCRIPTION SUBUNIT 25"/>
    <property type="match status" value="1"/>
</dbReference>
<comment type="caution">
    <text evidence="3">The sequence shown here is derived from an EMBL/GenBank/DDBJ whole genome shotgun (WGS) entry which is preliminary data.</text>
</comment>
<dbReference type="Proteomes" id="UP000299102">
    <property type="component" value="Unassembled WGS sequence"/>
</dbReference>
<reference evidence="3 4" key="1">
    <citation type="journal article" date="2019" name="Commun. Biol.">
        <title>The bagworm genome reveals a unique fibroin gene that provides high tensile strength.</title>
        <authorList>
            <person name="Kono N."/>
            <person name="Nakamura H."/>
            <person name="Ohtoshi R."/>
            <person name="Tomita M."/>
            <person name="Numata K."/>
            <person name="Arakawa K."/>
        </authorList>
    </citation>
    <scope>NUCLEOTIDE SEQUENCE [LARGE SCALE GENOMIC DNA]</scope>
</reference>
<proteinExistence type="predicted"/>
<dbReference type="EMBL" id="BGZK01000285">
    <property type="protein sequence ID" value="GBP34142.1"/>
    <property type="molecule type" value="Genomic_DNA"/>
</dbReference>
<dbReference type="PANTHER" id="PTHR12433:SF11">
    <property type="entry name" value="MEDIATOR OF RNA POLYMERASE II TRANSCRIPTION SUBUNIT 25"/>
    <property type="match status" value="1"/>
</dbReference>
<gene>
    <name evidence="3" type="primary">MED25</name>
    <name evidence="3" type="ORF">EVAR_30693_1</name>
</gene>
<dbReference type="InterPro" id="IPR021394">
    <property type="entry name" value="Med25_PTOV"/>
</dbReference>
<dbReference type="Pfam" id="PF11232">
    <property type="entry name" value="Med25"/>
    <property type="match status" value="1"/>
</dbReference>
<dbReference type="GO" id="GO:0045944">
    <property type="term" value="P:positive regulation of transcription by RNA polymerase II"/>
    <property type="evidence" value="ECO:0007669"/>
    <property type="project" value="TreeGrafter"/>
</dbReference>
<sequence length="211" mass="22985">MSRMPLLGANEPSNTATPGAASNAVPSSSAADAEVPTVSAPAAGPSAPPTVPQRTLTWTGILVWVKKMGNQMQVIKHLRCQMSVSSNDMEPELKVDTWPKKMVMVLVPKQITMYGGGSYLKGSKSVVFHLQPNEAVQALTKVMLKGFVGYVHFGPKWASPQCDIKMLLLLYSIDKKVHYGFIPNKQTTFIERLKTVSVINVPKGYVNSIQD</sequence>
<dbReference type="Gene3D" id="2.40.290.30">
    <property type="entry name" value="Mediator complex subunit 25, ACID domain"/>
    <property type="match status" value="1"/>
</dbReference>
<evidence type="ECO:0000313" key="4">
    <source>
        <dbReference type="Proteomes" id="UP000299102"/>
    </source>
</evidence>
<evidence type="ECO:0000256" key="1">
    <source>
        <dbReference type="SAM" id="MobiDB-lite"/>
    </source>
</evidence>
<dbReference type="STRING" id="151549.A0A4C1V751"/>
<dbReference type="InterPro" id="IPR038196">
    <property type="entry name" value="Med25_PTOV_sf"/>
</dbReference>
<evidence type="ECO:0000259" key="2">
    <source>
        <dbReference type="Pfam" id="PF11232"/>
    </source>
</evidence>
<keyword evidence="4" id="KW-1185">Reference proteome</keyword>
<evidence type="ECO:0000313" key="3">
    <source>
        <dbReference type="EMBL" id="GBP34142.1"/>
    </source>
</evidence>